<protein>
    <submittedName>
        <fullName evidence="2">Uncharacterized protein</fullName>
    </submittedName>
</protein>
<feature type="compositionally biased region" description="Pro residues" evidence="1">
    <location>
        <begin position="21"/>
        <end position="33"/>
    </location>
</feature>
<name>B4FWV2_MAIZE</name>
<evidence type="ECO:0000256" key="1">
    <source>
        <dbReference type="SAM" id="MobiDB-lite"/>
    </source>
</evidence>
<sequence length="94" mass="9694">MRAPTWLGSSRTLACAFATPSPTPTPASLPPRPRSGSVASRRALPPSPNLASRTTVGDASLLSHLTSSSRPLHHAHVPIVARAGPVPDSSTPLM</sequence>
<evidence type="ECO:0000313" key="2">
    <source>
        <dbReference type="EMBL" id="ACF86595.1"/>
    </source>
</evidence>
<reference evidence="2" key="1">
    <citation type="journal article" date="2009" name="PLoS Genet.">
        <title>Sequencing, mapping, and analysis of 27,455 maize full-length cDNAs.</title>
        <authorList>
            <person name="Soderlund C."/>
            <person name="Descour A."/>
            <person name="Kudrna D."/>
            <person name="Bomhoff M."/>
            <person name="Boyd L."/>
            <person name="Currie J."/>
            <person name="Angelova A."/>
            <person name="Collura K."/>
            <person name="Wissotski M."/>
            <person name="Ashley E."/>
            <person name="Morrow D."/>
            <person name="Fernandes J."/>
            <person name="Walbot V."/>
            <person name="Yu Y."/>
        </authorList>
    </citation>
    <scope>NUCLEOTIDE SEQUENCE</scope>
    <source>
        <strain evidence="2">B73</strain>
    </source>
</reference>
<accession>B4FWV2</accession>
<dbReference type="AlphaFoldDB" id="B4FWV2"/>
<feature type="region of interest" description="Disordered" evidence="1">
    <location>
        <begin position="16"/>
        <end position="55"/>
    </location>
</feature>
<proteinExistence type="evidence at transcript level"/>
<dbReference type="EMBL" id="BT041590">
    <property type="protein sequence ID" value="ACF86595.1"/>
    <property type="molecule type" value="mRNA"/>
</dbReference>
<organism evidence="2">
    <name type="scientific">Zea mays</name>
    <name type="common">Maize</name>
    <dbReference type="NCBI Taxonomy" id="4577"/>
    <lineage>
        <taxon>Eukaryota</taxon>
        <taxon>Viridiplantae</taxon>
        <taxon>Streptophyta</taxon>
        <taxon>Embryophyta</taxon>
        <taxon>Tracheophyta</taxon>
        <taxon>Spermatophyta</taxon>
        <taxon>Magnoliopsida</taxon>
        <taxon>Liliopsida</taxon>
        <taxon>Poales</taxon>
        <taxon>Poaceae</taxon>
        <taxon>PACMAD clade</taxon>
        <taxon>Panicoideae</taxon>
        <taxon>Andropogonodae</taxon>
        <taxon>Andropogoneae</taxon>
        <taxon>Tripsacinae</taxon>
        <taxon>Zea</taxon>
    </lineage>
</organism>